<dbReference type="OrthoDB" id="9592245at2759"/>
<keyword evidence="3" id="KW-1185">Reference proteome</keyword>
<gene>
    <name evidence="2" type="ORF">PSON_ATCC_30995.1.T0560067</name>
</gene>
<name>A0A8S1NM10_9CILI</name>
<evidence type="ECO:0000313" key="2">
    <source>
        <dbReference type="EMBL" id="CAD8090543.1"/>
    </source>
</evidence>
<sequence length="763" mass="90591">MLFEQYKDYEYDRKKMELEIEYHTPKTIFIKAFGIELTFRDVWPYLMEDDRKLKLVILQFIVQYCKTMIPKWKTTEKYYENFDHGNIEKPNEEFSHTFYFFQYLDEWSLCIYSREQNTLYSYVLSESTQKKIKSIFIDKGIKVDQRINIQQTVTIAEEDTIVMIKLLYYICKQQELIFSIDQEVAIEWRKMVKVVDLFLFELHKQYKEQIENQQNSKSQKSIEQSNPNLFLKQDSKSIEFNPDKSKFGEAPNSNQSVESKKQQQSFEKSLSVSRIRHGQVTDEMVQLSKEEYNYLIESFKQQVIKELQQIEPQHPTMFLQKYLKGNGDLMVKKDMEGKDELIVKLKGEQLQVLLQQYEKYYQQQINNQEFEKQQQQIKQQYQQHMQFQQLLNYYYQHDPSQYQKLVSEYYKRLNEQTLSKLRPLFPQNMQQQESQGNISQQSLKIPYSPQIQSLSNSKSSDRYNKPINTLPQPSFNVSKSFSQNQQLQNSVNFTKSIDPQFKPSPQNTIVCSRYNKQITYSEINLLQNKGEMTENQLNFYIRYLEEKQSSLQQGTLKQMKLRIFYLSTTFYKSLIKEHNNPDSISYQSASVYTSKYIGKDNTIFDKFDIILIPIVIASGLETILINFNLTSQTIYFYDSLINGVGSQSMAQSHIAQNGLLNNPFLMCCLRFLEIEYNQKFMKTLSLLKWNIVYSPHEKIIENSKTNSMIAFLITQISKGIQVEKSFNIQLDLAKFTSNLIKLFSQLGITQNRKNEFNLEKMVL</sequence>
<reference evidence="2" key="1">
    <citation type="submission" date="2021-01" db="EMBL/GenBank/DDBJ databases">
        <authorList>
            <consortium name="Genoscope - CEA"/>
            <person name="William W."/>
        </authorList>
    </citation>
    <scope>NUCLEOTIDE SEQUENCE</scope>
</reference>
<dbReference type="AlphaFoldDB" id="A0A8S1NM10"/>
<evidence type="ECO:0000256" key="1">
    <source>
        <dbReference type="SAM" id="MobiDB-lite"/>
    </source>
</evidence>
<protein>
    <submittedName>
        <fullName evidence="2">Uncharacterized protein</fullName>
    </submittedName>
</protein>
<comment type="caution">
    <text evidence="2">The sequence shown here is derived from an EMBL/GenBank/DDBJ whole genome shotgun (WGS) entry which is preliminary data.</text>
</comment>
<evidence type="ECO:0000313" key="3">
    <source>
        <dbReference type="Proteomes" id="UP000692954"/>
    </source>
</evidence>
<proteinExistence type="predicted"/>
<feature type="region of interest" description="Disordered" evidence="1">
    <location>
        <begin position="241"/>
        <end position="263"/>
    </location>
</feature>
<organism evidence="2 3">
    <name type="scientific">Paramecium sonneborni</name>
    <dbReference type="NCBI Taxonomy" id="65129"/>
    <lineage>
        <taxon>Eukaryota</taxon>
        <taxon>Sar</taxon>
        <taxon>Alveolata</taxon>
        <taxon>Ciliophora</taxon>
        <taxon>Intramacronucleata</taxon>
        <taxon>Oligohymenophorea</taxon>
        <taxon>Peniculida</taxon>
        <taxon>Parameciidae</taxon>
        <taxon>Paramecium</taxon>
    </lineage>
</organism>
<feature type="compositionally biased region" description="Polar residues" evidence="1">
    <location>
        <begin position="251"/>
        <end position="263"/>
    </location>
</feature>
<accession>A0A8S1NM10</accession>
<dbReference type="Proteomes" id="UP000692954">
    <property type="component" value="Unassembled WGS sequence"/>
</dbReference>
<dbReference type="EMBL" id="CAJJDN010000056">
    <property type="protein sequence ID" value="CAD8090543.1"/>
    <property type="molecule type" value="Genomic_DNA"/>
</dbReference>